<dbReference type="EMBL" id="CAJOBI010102227">
    <property type="protein sequence ID" value="CAF4593776.1"/>
    <property type="molecule type" value="Genomic_DNA"/>
</dbReference>
<proteinExistence type="predicted"/>
<evidence type="ECO:0000313" key="2">
    <source>
        <dbReference type="Proteomes" id="UP000676336"/>
    </source>
</evidence>
<protein>
    <submittedName>
        <fullName evidence="1">Uncharacterized protein</fullName>
    </submittedName>
</protein>
<feature type="non-terminal residue" evidence="1">
    <location>
        <position position="1"/>
    </location>
</feature>
<reference evidence="1" key="1">
    <citation type="submission" date="2021-02" db="EMBL/GenBank/DDBJ databases">
        <authorList>
            <person name="Nowell W R."/>
        </authorList>
    </citation>
    <scope>NUCLEOTIDE SEQUENCE</scope>
</reference>
<sequence length="80" mass="9629">YNNRIHSLHQKEQQLIKERREIELQLEKNKHSIVDLQNIVKESVRRRQLIIEKHGRWIEEEKDKFGTSGGQYDFASMNIA</sequence>
<dbReference type="AlphaFoldDB" id="A0A8S2YZ63"/>
<accession>A0A8S2YZ63</accession>
<name>A0A8S2YZ63_9BILA</name>
<gene>
    <name evidence="1" type="ORF">SMN809_LOCUS38780</name>
</gene>
<organism evidence="1 2">
    <name type="scientific">Rotaria magnacalcarata</name>
    <dbReference type="NCBI Taxonomy" id="392030"/>
    <lineage>
        <taxon>Eukaryota</taxon>
        <taxon>Metazoa</taxon>
        <taxon>Spiralia</taxon>
        <taxon>Gnathifera</taxon>
        <taxon>Rotifera</taxon>
        <taxon>Eurotatoria</taxon>
        <taxon>Bdelloidea</taxon>
        <taxon>Philodinida</taxon>
        <taxon>Philodinidae</taxon>
        <taxon>Rotaria</taxon>
    </lineage>
</organism>
<evidence type="ECO:0000313" key="1">
    <source>
        <dbReference type="EMBL" id="CAF4593776.1"/>
    </source>
</evidence>
<dbReference type="Proteomes" id="UP000676336">
    <property type="component" value="Unassembled WGS sequence"/>
</dbReference>
<comment type="caution">
    <text evidence="1">The sequence shown here is derived from an EMBL/GenBank/DDBJ whole genome shotgun (WGS) entry which is preliminary data.</text>
</comment>
<feature type="non-terminal residue" evidence="1">
    <location>
        <position position="80"/>
    </location>
</feature>